<feature type="domain" description="OmpR/PhoB-type" evidence="8">
    <location>
        <begin position="101"/>
        <end position="199"/>
    </location>
</feature>
<evidence type="ECO:0000256" key="6">
    <source>
        <dbReference type="PROSITE-ProRule" id="PRU01091"/>
    </source>
</evidence>
<gene>
    <name evidence="9" type="ORF">SAMN05443248_3727</name>
</gene>
<keyword evidence="5" id="KW-0804">Transcription</keyword>
<evidence type="ECO:0000256" key="5">
    <source>
        <dbReference type="ARBA" id="ARBA00023163"/>
    </source>
</evidence>
<evidence type="ECO:0000256" key="1">
    <source>
        <dbReference type="ARBA" id="ARBA00022553"/>
    </source>
</evidence>
<dbReference type="Pfam" id="PF00486">
    <property type="entry name" value="Trans_reg_C"/>
    <property type="match status" value="1"/>
</dbReference>
<dbReference type="AlphaFoldDB" id="A0A1M5QBN9"/>
<dbReference type="GO" id="GO:0005829">
    <property type="term" value="C:cytosol"/>
    <property type="evidence" value="ECO:0007669"/>
    <property type="project" value="TreeGrafter"/>
</dbReference>
<dbReference type="InterPro" id="IPR001867">
    <property type="entry name" value="OmpR/PhoB-type_DNA-bd"/>
</dbReference>
<dbReference type="Gene3D" id="1.10.10.10">
    <property type="entry name" value="Winged helix-like DNA-binding domain superfamily/Winged helix DNA-binding domain"/>
    <property type="match status" value="1"/>
</dbReference>
<dbReference type="PANTHER" id="PTHR48111">
    <property type="entry name" value="REGULATOR OF RPOS"/>
    <property type="match status" value="1"/>
</dbReference>
<keyword evidence="4 6" id="KW-0238">DNA-binding</keyword>
<dbReference type="InterPro" id="IPR036388">
    <property type="entry name" value="WH-like_DNA-bd_sf"/>
</dbReference>
<dbReference type="SUPFAM" id="SSF46894">
    <property type="entry name" value="C-terminal effector domain of the bipartite response regulators"/>
    <property type="match status" value="1"/>
</dbReference>
<dbReference type="PROSITE" id="PS51755">
    <property type="entry name" value="OMPR_PHOB"/>
    <property type="match status" value="1"/>
</dbReference>
<dbReference type="GO" id="GO:0000976">
    <property type="term" value="F:transcription cis-regulatory region binding"/>
    <property type="evidence" value="ECO:0007669"/>
    <property type="project" value="TreeGrafter"/>
</dbReference>
<accession>A0A1M5QBN9</accession>
<evidence type="ECO:0000313" key="10">
    <source>
        <dbReference type="Proteomes" id="UP000189796"/>
    </source>
</evidence>
<keyword evidence="2" id="KW-0902">Two-component regulatory system</keyword>
<dbReference type="EMBL" id="LT670817">
    <property type="protein sequence ID" value="SHH11340.1"/>
    <property type="molecule type" value="Genomic_DNA"/>
</dbReference>
<dbReference type="FunFam" id="1.10.10.10:FF:000005">
    <property type="entry name" value="Two-component system response regulator"/>
    <property type="match status" value="1"/>
</dbReference>
<evidence type="ECO:0000256" key="2">
    <source>
        <dbReference type="ARBA" id="ARBA00023012"/>
    </source>
</evidence>
<dbReference type="PANTHER" id="PTHR48111:SF76">
    <property type="entry name" value="TWO-COMPONENT RESPONSE REGULATOR"/>
    <property type="match status" value="1"/>
</dbReference>
<evidence type="ECO:0000259" key="8">
    <source>
        <dbReference type="PROSITE" id="PS51755"/>
    </source>
</evidence>
<sequence length="214" mass="24016">MANSKTAARESTPTDLRRSASVHFLTSSTRAGQRSVPSTQMLPISRNEPVAFLADIDGVPTLIRFLATDIPAEMQFNDGYFISKDTDIHSLLSNALEKVAETVLRVGSLELDLIGRTAKRGDRAIDLRPREFHLLKYMMQQSDQLLTRATLLKEVWHYKFVPETNLVDVHMGRLRRKVDGPDEVPMIRNVRGAGFVLSAAPTHKVLLHEDATRI</sequence>
<name>A0A1M5QBN9_9BRAD</name>
<dbReference type="InterPro" id="IPR016032">
    <property type="entry name" value="Sig_transdc_resp-reg_C-effctor"/>
</dbReference>
<evidence type="ECO:0000256" key="7">
    <source>
        <dbReference type="SAM" id="MobiDB-lite"/>
    </source>
</evidence>
<dbReference type="GO" id="GO:0032993">
    <property type="term" value="C:protein-DNA complex"/>
    <property type="evidence" value="ECO:0007669"/>
    <property type="project" value="TreeGrafter"/>
</dbReference>
<feature type="DNA-binding region" description="OmpR/PhoB-type" evidence="6">
    <location>
        <begin position="101"/>
        <end position="199"/>
    </location>
</feature>
<organism evidence="9 10">
    <name type="scientific">Bradyrhizobium erythrophlei</name>
    <dbReference type="NCBI Taxonomy" id="1437360"/>
    <lineage>
        <taxon>Bacteria</taxon>
        <taxon>Pseudomonadati</taxon>
        <taxon>Pseudomonadota</taxon>
        <taxon>Alphaproteobacteria</taxon>
        <taxon>Hyphomicrobiales</taxon>
        <taxon>Nitrobacteraceae</taxon>
        <taxon>Bradyrhizobium</taxon>
    </lineage>
</organism>
<reference evidence="9 10" key="1">
    <citation type="submission" date="2016-11" db="EMBL/GenBank/DDBJ databases">
        <authorList>
            <person name="Jaros S."/>
            <person name="Januszkiewicz K."/>
            <person name="Wedrychowicz H."/>
        </authorList>
    </citation>
    <scope>NUCLEOTIDE SEQUENCE [LARGE SCALE GENOMIC DNA]</scope>
    <source>
        <strain evidence="9 10">GAS138</strain>
    </source>
</reference>
<feature type="region of interest" description="Disordered" evidence="7">
    <location>
        <begin position="1"/>
        <end position="20"/>
    </location>
</feature>
<keyword evidence="1" id="KW-0597">Phosphoprotein</keyword>
<keyword evidence="3" id="KW-0805">Transcription regulation</keyword>
<dbReference type="GO" id="GO:0000156">
    <property type="term" value="F:phosphorelay response regulator activity"/>
    <property type="evidence" value="ECO:0007669"/>
    <property type="project" value="TreeGrafter"/>
</dbReference>
<dbReference type="Proteomes" id="UP000189796">
    <property type="component" value="Chromosome I"/>
</dbReference>
<evidence type="ECO:0000313" key="9">
    <source>
        <dbReference type="EMBL" id="SHH11340.1"/>
    </source>
</evidence>
<dbReference type="CDD" id="cd00383">
    <property type="entry name" value="trans_reg_C"/>
    <property type="match status" value="1"/>
</dbReference>
<dbReference type="SMART" id="SM00862">
    <property type="entry name" value="Trans_reg_C"/>
    <property type="match status" value="1"/>
</dbReference>
<feature type="compositionally biased region" description="Polar residues" evidence="7">
    <location>
        <begin position="1"/>
        <end position="14"/>
    </location>
</feature>
<protein>
    <submittedName>
        <fullName evidence="9">Transcriptional regulatory protein, C terminal</fullName>
    </submittedName>
</protein>
<proteinExistence type="predicted"/>
<dbReference type="InterPro" id="IPR039420">
    <property type="entry name" value="WalR-like"/>
</dbReference>
<dbReference type="GO" id="GO:0006355">
    <property type="term" value="P:regulation of DNA-templated transcription"/>
    <property type="evidence" value="ECO:0007669"/>
    <property type="project" value="InterPro"/>
</dbReference>
<evidence type="ECO:0000256" key="3">
    <source>
        <dbReference type="ARBA" id="ARBA00023015"/>
    </source>
</evidence>
<evidence type="ECO:0000256" key="4">
    <source>
        <dbReference type="ARBA" id="ARBA00023125"/>
    </source>
</evidence>